<dbReference type="eggNOG" id="COG3118">
    <property type="taxonomic scope" value="Bacteria"/>
</dbReference>
<protein>
    <recommendedName>
        <fullName evidence="3">Bacillithiol system redox-active protein YtxJ</fullName>
    </recommendedName>
</protein>
<evidence type="ECO:0000313" key="1">
    <source>
        <dbReference type="EMBL" id="CCG53103.1"/>
    </source>
</evidence>
<dbReference type="InterPro" id="IPR036249">
    <property type="entry name" value="Thioredoxin-like_sf"/>
</dbReference>
<dbReference type="InterPro" id="IPR022551">
    <property type="entry name" value="BrxC"/>
</dbReference>
<dbReference type="Pfam" id="PF11009">
    <property type="entry name" value="BrxC"/>
    <property type="match status" value="1"/>
</dbReference>
<dbReference type="KEGG" id="fin:KQS_05695"/>
<sequence length="128" mass="14791">MGLFDDLFGKNDNLKSNSSLNWNYLEETDLNQIDETSFKKPVVLFKHSTRCIISKMALKEFEKQHSISSDKMDLYLLDLLNHRHISNEIAERYAVTHQSPQILVISEGKCIYHNSHDGINANHLKAFV</sequence>
<dbReference type="Gene3D" id="3.40.30.10">
    <property type="entry name" value="Glutaredoxin"/>
    <property type="match status" value="1"/>
</dbReference>
<dbReference type="STRING" id="1094466.KQS_05695"/>
<evidence type="ECO:0008006" key="3">
    <source>
        <dbReference type="Google" id="ProtNLM"/>
    </source>
</evidence>
<accession>H8XVD3</accession>
<dbReference type="PATRIC" id="fig|1094466.5.peg.1117"/>
<dbReference type="NCBIfam" id="TIGR04019">
    <property type="entry name" value="B_thiol_YtxJ"/>
    <property type="match status" value="1"/>
</dbReference>
<dbReference type="EMBL" id="HE774682">
    <property type="protein sequence ID" value="CCG53103.1"/>
    <property type="molecule type" value="Genomic_DNA"/>
</dbReference>
<dbReference type="AlphaFoldDB" id="H8XVD3"/>
<evidence type="ECO:0000313" key="2">
    <source>
        <dbReference type="Proteomes" id="UP000007599"/>
    </source>
</evidence>
<reference evidence="1 2" key="1">
    <citation type="journal article" date="2012" name="J. Bacteriol.">
        <title>Complete Genome Sequence of Flavobacterium indicum GPSTA100-9T, Isolated from Warm Spring Water.</title>
        <authorList>
            <person name="Barbier P."/>
            <person name="Houel A."/>
            <person name="Loux V."/>
            <person name="Poulain J."/>
            <person name="Bernardet J.F."/>
            <person name="Touchon M."/>
            <person name="Duchaud E."/>
        </authorList>
    </citation>
    <scope>NUCLEOTIDE SEQUENCE [LARGE SCALE GENOMIC DNA]</scope>
    <source>
        <strain evidence="2">DSM 17447 / CIP 109464 / GPTSA100-9</strain>
    </source>
</reference>
<proteinExistence type="predicted"/>
<dbReference type="SUPFAM" id="SSF52833">
    <property type="entry name" value="Thioredoxin-like"/>
    <property type="match status" value="1"/>
</dbReference>
<name>H8XVD3_FLAIG</name>
<keyword evidence="2" id="KW-1185">Reference proteome</keyword>
<gene>
    <name evidence="1" type="primary">ytxJ</name>
    <name evidence="1" type="ordered locus">KQS_05695</name>
</gene>
<dbReference type="HOGENOM" id="CLU_153787_0_0_10"/>
<reference evidence="2" key="2">
    <citation type="submission" date="2012-03" db="EMBL/GenBank/DDBJ databases">
        <title>Complete genome sequence of Flavobacterium indicum GPTSA100-9T, isolated from warm spring water.</title>
        <authorList>
            <person name="Barbier P."/>
            <person name="Houel A."/>
            <person name="Loux V."/>
            <person name="Poulain J."/>
            <person name="Bernardet J.-F."/>
            <person name="Touchon M."/>
            <person name="Duchaud E."/>
        </authorList>
    </citation>
    <scope>NUCLEOTIDE SEQUENCE [LARGE SCALE GENOMIC DNA]</scope>
    <source>
        <strain evidence="2">DSM 17447 / CIP 109464 / GPTSA100-9</strain>
    </source>
</reference>
<dbReference type="Proteomes" id="UP000007599">
    <property type="component" value="Chromosome I"/>
</dbReference>
<dbReference type="OrthoDB" id="677051at2"/>
<organism evidence="1 2">
    <name type="scientific">Flavobacterium indicum (strain DSM 17447 / CIP 109464 / GPTSA100-9)</name>
    <dbReference type="NCBI Taxonomy" id="1094466"/>
    <lineage>
        <taxon>Bacteria</taxon>
        <taxon>Pseudomonadati</taxon>
        <taxon>Bacteroidota</taxon>
        <taxon>Flavobacteriia</taxon>
        <taxon>Flavobacteriales</taxon>
        <taxon>Flavobacteriaceae</taxon>
        <taxon>Flavobacterium</taxon>
    </lineage>
</organism>
<dbReference type="RefSeq" id="WP_014388230.1">
    <property type="nucleotide sequence ID" value="NC_017025.1"/>
</dbReference>